<dbReference type="HAMAP" id="MF_00093">
    <property type="entry name" value="Rel_fac_1"/>
    <property type="match status" value="1"/>
</dbReference>
<protein>
    <recommendedName>
        <fullName evidence="5 6">Peptide chain release factor 1</fullName>
        <shortName evidence="5">RF-1</shortName>
    </recommendedName>
</protein>
<dbReference type="Pfam" id="PF00472">
    <property type="entry name" value="RF-1"/>
    <property type="match status" value="1"/>
</dbReference>
<dbReference type="Pfam" id="PF03462">
    <property type="entry name" value="PCRF"/>
    <property type="match status" value="1"/>
</dbReference>
<feature type="modified residue" description="N5-methylglutamine" evidence="5">
    <location>
        <position position="233"/>
    </location>
</feature>
<evidence type="ECO:0000256" key="6">
    <source>
        <dbReference type="NCBIfam" id="TIGR00019"/>
    </source>
</evidence>
<dbReference type="SUPFAM" id="SSF75620">
    <property type="entry name" value="Release factor"/>
    <property type="match status" value="1"/>
</dbReference>
<gene>
    <name evidence="5 8" type="primary">prfA</name>
    <name evidence="8" type="ORF">GCM10011349_00280</name>
</gene>
<evidence type="ECO:0000256" key="5">
    <source>
        <dbReference type="HAMAP-Rule" id="MF_00093"/>
    </source>
</evidence>
<keyword evidence="5" id="KW-0963">Cytoplasm</keyword>
<dbReference type="InterPro" id="IPR004373">
    <property type="entry name" value="RF-1"/>
</dbReference>
<evidence type="ECO:0000313" key="8">
    <source>
        <dbReference type="EMBL" id="GGN39900.1"/>
    </source>
</evidence>
<dbReference type="PANTHER" id="PTHR43804:SF7">
    <property type="entry name" value="LD18447P"/>
    <property type="match status" value="1"/>
</dbReference>
<dbReference type="InterPro" id="IPR045853">
    <property type="entry name" value="Pep_chain_release_fac_I_sf"/>
</dbReference>
<evidence type="ECO:0000259" key="7">
    <source>
        <dbReference type="PROSITE" id="PS00745"/>
    </source>
</evidence>
<dbReference type="InterPro" id="IPR050057">
    <property type="entry name" value="Prokaryotic/Mito_RF"/>
</dbReference>
<name>A0ABQ2J5I1_9SPHN</name>
<proteinExistence type="inferred from homology"/>
<feature type="domain" description="Prokaryotic-type class I peptide chain release factors" evidence="7">
    <location>
        <begin position="226"/>
        <end position="242"/>
    </location>
</feature>
<comment type="similarity">
    <text evidence="2 5">Belongs to the prokaryotic/mitochondrial release factor family.</text>
</comment>
<dbReference type="InterPro" id="IPR005139">
    <property type="entry name" value="PCRF"/>
</dbReference>
<dbReference type="Proteomes" id="UP000605099">
    <property type="component" value="Unassembled WGS sequence"/>
</dbReference>
<comment type="PTM">
    <text evidence="5">Methylated by PrmC. Methylation increases the termination efficiency of RF1.</text>
</comment>
<evidence type="ECO:0000256" key="3">
    <source>
        <dbReference type="ARBA" id="ARBA00022481"/>
    </source>
</evidence>
<dbReference type="Gene3D" id="3.30.160.20">
    <property type="match status" value="1"/>
</dbReference>
<comment type="caution">
    <text evidence="8">The sequence shown here is derived from an EMBL/GenBank/DDBJ whole genome shotgun (WGS) entry which is preliminary data.</text>
</comment>
<evidence type="ECO:0000256" key="2">
    <source>
        <dbReference type="ARBA" id="ARBA00010835"/>
    </source>
</evidence>
<dbReference type="SMART" id="SM00937">
    <property type="entry name" value="PCRF"/>
    <property type="match status" value="1"/>
</dbReference>
<dbReference type="InterPro" id="IPR000352">
    <property type="entry name" value="Pep_chain_release_fac_I"/>
</dbReference>
<accession>A0ABQ2J5I1</accession>
<dbReference type="NCBIfam" id="NF001859">
    <property type="entry name" value="PRK00591.1"/>
    <property type="match status" value="1"/>
</dbReference>
<evidence type="ECO:0000313" key="9">
    <source>
        <dbReference type="Proteomes" id="UP000605099"/>
    </source>
</evidence>
<dbReference type="PANTHER" id="PTHR43804">
    <property type="entry name" value="LD18447P"/>
    <property type="match status" value="1"/>
</dbReference>
<keyword evidence="9" id="KW-1185">Reference proteome</keyword>
<dbReference type="Gene3D" id="3.30.70.1660">
    <property type="match status" value="2"/>
</dbReference>
<evidence type="ECO:0000256" key="1">
    <source>
        <dbReference type="ARBA" id="ARBA00002986"/>
    </source>
</evidence>
<dbReference type="EMBL" id="BMLK01000001">
    <property type="protein sequence ID" value="GGN39900.1"/>
    <property type="molecule type" value="Genomic_DNA"/>
</dbReference>
<keyword evidence="4 5" id="KW-0648">Protein biosynthesis</keyword>
<reference evidence="9" key="1">
    <citation type="journal article" date="2019" name="Int. J. Syst. Evol. Microbiol.">
        <title>The Global Catalogue of Microorganisms (GCM) 10K type strain sequencing project: providing services to taxonomists for standard genome sequencing and annotation.</title>
        <authorList>
            <consortium name="The Broad Institute Genomics Platform"/>
            <consortium name="The Broad Institute Genome Sequencing Center for Infectious Disease"/>
            <person name="Wu L."/>
            <person name="Ma J."/>
        </authorList>
    </citation>
    <scope>NUCLEOTIDE SEQUENCE [LARGE SCALE GENOMIC DNA]</scope>
    <source>
        <strain evidence="9">CGMCC 1.6784</strain>
    </source>
</reference>
<dbReference type="NCBIfam" id="TIGR00019">
    <property type="entry name" value="prfA"/>
    <property type="match status" value="1"/>
</dbReference>
<dbReference type="RefSeq" id="WP_188817020.1">
    <property type="nucleotide sequence ID" value="NZ_BMLK01000001.1"/>
</dbReference>
<dbReference type="PROSITE" id="PS00745">
    <property type="entry name" value="RF_PROK_I"/>
    <property type="match status" value="1"/>
</dbReference>
<comment type="function">
    <text evidence="1 5">Peptide chain release factor 1 directs the termination of translation in response to the peptide chain termination codons UAG and UAA.</text>
</comment>
<comment type="subcellular location">
    <subcellularLocation>
        <location evidence="5">Cytoplasm</location>
    </subcellularLocation>
</comment>
<sequence length="357" mass="38989">MSTISGERLAQIAHRFAELEARLASGTLEGDAFVTASRDYAELEPVARIASDVVSMRGELASLQQLDDPDPDMRALAEEEIARIKEELPEAERQLALAMLPRDAADQRPAMLEIRAGTGGDEAALFAADLYRMYERYAAEQGWKVEMISANASDIGGFKEVVANVTGTGVFAKLKFESGVHRVQRVPVTESGGRIHTSAATVAVLPEPSEVDVQIEDKDLKIDIFRASGAGGQHVNTTDSAVRITHLPSGLVVICQDERSQHKNKAKAMQVLRARLYEKMRDEAHGAEAEARKAMVGSGDRSERIRTYNFPQGRVTDHRINLTLHRLPEILEGPGLGELIDALIAEDEAKRLAAMDA</sequence>
<dbReference type="Gene3D" id="6.10.140.1950">
    <property type="match status" value="1"/>
</dbReference>
<organism evidence="8 9">
    <name type="scientific">Novosphingobium indicum</name>
    <dbReference type="NCBI Taxonomy" id="462949"/>
    <lineage>
        <taxon>Bacteria</taxon>
        <taxon>Pseudomonadati</taxon>
        <taxon>Pseudomonadota</taxon>
        <taxon>Alphaproteobacteria</taxon>
        <taxon>Sphingomonadales</taxon>
        <taxon>Sphingomonadaceae</taxon>
        <taxon>Novosphingobium</taxon>
    </lineage>
</organism>
<keyword evidence="3 5" id="KW-0488">Methylation</keyword>
<evidence type="ECO:0000256" key="4">
    <source>
        <dbReference type="ARBA" id="ARBA00022917"/>
    </source>
</evidence>